<dbReference type="PANTHER" id="PTHR24270">
    <property type="entry name" value="LOW-DENSITY LIPOPROTEIN RECEPTOR-RELATED"/>
    <property type="match status" value="1"/>
</dbReference>
<sequence>MCERLGSQIATMPKEVSKQKPFNQMPASSGATRCREAAYSCSHRTGILFRLQQSCSDDDLANAFNPVGFSWIHDDVEAPTFHENRRTGGEIGIKAANSVRACERSPDGRAAGRWRGRQWTAAREVVDSILRVQQRRHSFDLQRISWSRLCDHKVDCSTGLDEADCQFSPCKANEFQCERTKECIPNEQRCNGISSCQDLTDEQNCETCNGFQCLSGRVHPERAW</sequence>
<dbReference type="CDD" id="cd00112">
    <property type="entry name" value="LDLa"/>
    <property type="match status" value="1"/>
</dbReference>
<evidence type="ECO:0000256" key="6">
    <source>
        <dbReference type="ARBA" id="ARBA00023157"/>
    </source>
</evidence>
<dbReference type="Proteomes" id="UP000095280">
    <property type="component" value="Unplaced"/>
</dbReference>
<evidence type="ECO:0000256" key="1">
    <source>
        <dbReference type="ARBA" id="ARBA00004167"/>
    </source>
</evidence>
<comment type="subcellular location">
    <subcellularLocation>
        <location evidence="1">Membrane</location>
        <topology evidence="1">Single-pass membrane protein</topology>
    </subcellularLocation>
</comment>
<keyword evidence="6 7" id="KW-1015">Disulfide bond</keyword>
<dbReference type="GO" id="GO:0016192">
    <property type="term" value="P:vesicle-mediated transport"/>
    <property type="evidence" value="ECO:0007669"/>
    <property type="project" value="UniProtKB-ARBA"/>
</dbReference>
<keyword evidence="2" id="KW-0812">Transmembrane</keyword>
<dbReference type="GO" id="GO:0005886">
    <property type="term" value="C:plasma membrane"/>
    <property type="evidence" value="ECO:0007669"/>
    <property type="project" value="TreeGrafter"/>
</dbReference>
<evidence type="ECO:0000256" key="7">
    <source>
        <dbReference type="PROSITE-ProRule" id="PRU00124"/>
    </source>
</evidence>
<reference evidence="9" key="1">
    <citation type="submission" date="2016-11" db="UniProtKB">
        <authorList>
            <consortium name="WormBaseParasite"/>
        </authorList>
    </citation>
    <scope>IDENTIFICATION</scope>
</reference>
<dbReference type="SUPFAM" id="SSF57424">
    <property type="entry name" value="LDL receptor-like module"/>
    <property type="match status" value="1"/>
</dbReference>
<organism evidence="8 9">
    <name type="scientific">Macrostomum lignano</name>
    <dbReference type="NCBI Taxonomy" id="282301"/>
    <lineage>
        <taxon>Eukaryota</taxon>
        <taxon>Metazoa</taxon>
        <taxon>Spiralia</taxon>
        <taxon>Lophotrochozoa</taxon>
        <taxon>Platyhelminthes</taxon>
        <taxon>Rhabditophora</taxon>
        <taxon>Macrostomorpha</taxon>
        <taxon>Macrostomida</taxon>
        <taxon>Macrostomidae</taxon>
        <taxon>Macrostomum</taxon>
    </lineage>
</organism>
<comment type="caution">
    <text evidence="7">Lacks conserved residue(s) required for the propagation of feature annotation.</text>
</comment>
<dbReference type="InterPro" id="IPR036055">
    <property type="entry name" value="LDL_receptor-like_sf"/>
</dbReference>
<evidence type="ECO:0000256" key="2">
    <source>
        <dbReference type="ARBA" id="ARBA00022692"/>
    </source>
</evidence>
<evidence type="ECO:0000256" key="4">
    <source>
        <dbReference type="ARBA" id="ARBA00022989"/>
    </source>
</evidence>
<evidence type="ECO:0000256" key="3">
    <source>
        <dbReference type="ARBA" id="ARBA00022737"/>
    </source>
</evidence>
<dbReference type="InterPro" id="IPR050685">
    <property type="entry name" value="LDLR"/>
</dbReference>
<dbReference type="SMART" id="SM00192">
    <property type="entry name" value="LDLa"/>
    <property type="match status" value="2"/>
</dbReference>
<dbReference type="WBParaSite" id="maker-unitig_22466-snap-gene-0.1-mRNA-1">
    <property type="protein sequence ID" value="maker-unitig_22466-snap-gene-0.1-mRNA-1"/>
    <property type="gene ID" value="maker-unitig_22466-snap-gene-0.1"/>
</dbReference>
<dbReference type="InterPro" id="IPR002172">
    <property type="entry name" value="LDrepeatLR_classA_rpt"/>
</dbReference>
<keyword evidence="4" id="KW-1133">Transmembrane helix</keyword>
<name>A0A1I8F7R8_9PLAT</name>
<dbReference type="Gene3D" id="4.10.400.10">
    <property type="entry name" value="Low-density Lipoprotein Receptor"/>
    <property type="match status" value="2"/>
</dbReference>
<keyword evidence="8" id="KW-1185">Reference proteome</keyword>
<accession>A0A1I8F7R8</accession>
<dbReference type="Pfam" id="PF00057">
    <property type="entry name" value="Ldl_recept_a"/>
    <property type="match status" value="1"/>
</dbReference>
<protein>
    <submittedName>
        <fullName evidence="9">Low-density lipoprotein receptor domain class A</fullName>
    </submittedName>
</protein>
<proteinExistence type="predicted"/>
<evidence type="ECO:0000256" key="5">
    <source>
        <dbReference type="ARBA" id="ARBA00023136"/>
    </source>
</evidence>
<keyword evidence="5" id="KW-0472">Membrane</keyword>
<evidence type="ECO:0000313" key="8">
    <source>
        <dbReference type="Proteomes" id="UP000095280"/>
    </source>
</evidence>
<dbReference type="AlphaFoldDB" id="A0A1I8F7R8"/>
<dbReference type="PROSITE" id="PS50068">
    <property type="entry name" value="LDLRA_2"/>
    <property type="match status" value="1"/>
</dbReference>
<evidence type="ECO:0000313" key="9">
    <source>
        <dbReference type="WBParaSite" id="maker-unitig_22466-snap-gene-0.1-mRNA-1"/>
    </source>
</evidence>
<feature type="disulfide bond" evidence="7">
    <location>
        <begin position="190"/>
        <end position="205"/>
    </location>
</feature>
<keyword evidence="3" id="KW-0677">Repeat</keyword>